<dbReference type="PROSITE" id="PS51450">
    <property type="entry name" value="LRR"/>
    <property type="match status" value="3"/>
</dbReference>
<dbReference type="SMART" id="SM00369">
    <property type="entry name" value="LRR_TYP"/>
    <property type="match status" value="2"/>
</dbReference>
<accession>A0A8J6EA46</accession>
<feature type="region of interest" description="Disordered" evidence="6">
    <location>
        <begin position="472"/>
        <end position="492"/>
    </location>
</feature>
<dbReference type="Pfam" id="PF12799">
    <property type="entry name" value="LRR_4"/>
    <property type="match status" value="2"/>
</dbReference>
<evidence type="ECO:0000313" key="8">
    <source>
        <dbReference type="Proteomes" id="UP000717585"/>
    </source>
</evidence>
<name>A0A8J6EA46_9EUKA</name>
<dbReference type="Proteomes" id="UP000717585">
    <property type="component" value="Unassembled WGS sequence"/>
</dbReference>
<keyword evidence="8" id="KW-1185">Reference proteome</keyword>
<dbReference type="InterPro" id="IPR003591">
    <property type="entry name" value="Leu-rich_rpt_typical-subtyp"/>
</dbReference>
<dbReference type="Gene3D" id="3.80.10.10">
    <property type="entry name" value="Ribonuclease Inhibitor"/>
    <property type="match status" value="2"/>
</dbReference>
<dbReference type="PANTHER" id="PTHR45973">
    <property type="entry name" value="PROTEIN PHOSPHATASE 1 REGULATORY SUBUNIT SDS22-RELATED"/>
    <property type="match status" value="1"/>
</dbReference>
<sequence length="643" mass="73504">MAFGKKKKQEGTEDPIDDGKDSSDIIDLSDSKLTEVPRMDYQKADKVLSVILSGNALAEIREDDLPFRNLKTLTVSYNVLKGIQFPSLTHLSTLDLSHNQLEIIPDLTTIHNLVTLNLSHNRISDFSLLGNLPEKRLEVLRLNDNRITHISQLAYFSAHLTDKAPPIRTLSVRCPALDQSCHDLGIDYRPLMIFLLPTLTVLDDDELTTEEVEQATTLFSQAAPMESMLGDRAAELVDYLQVTCPLRGTMAIEASKAFSPRKQLARSPHPTQTREPVRRAAIPQQFLEPASSPPMSKRALDTSPSRGLTQEFTDTRPGRRAVQHSPVERHAPERHVEREREGQFMPYSVTQQERTQYAPPSRQRQIAQGTPAVAPSQQIQAMPDHDFDAIKTQFSVIIEAIHHMRTDVNSIMRLGRYWAMQQRERRRHAATVIQCYWRRMQAIRLRDGFYTDAGLSPPKLMSRGRRQGDWAMRGVPVTPTRPDRPELGQEEEDTLAPLPAELEGPHHGIDAGQFAEMIQMMNDLNTVVVPMYSLMQDRAALTIQRHWRRIRVRRLTSQILGTMRQKRRLAALEERTRSRAAAVVQRAWRRYREWQRGRTLEEALTMAQEAKMENTELRRMLKMVMSRLEAVEGVVYEESGNNE</sequence>
<keyword evidence="5" id="KW-0966">Cell projection</keyword>
<feature type="compositionally biased region" description="Basic and acidic residues" evidence="6">
    <location>
        <begin position="326"/>
        <end position="342"/>
    </location>
</feature>
<dbReference type="InterPro" id="IPR050576">
    <property type="entry name" value="Cilia_flagella_integrity"/>
</dbReference>
<dbReference type="InterPro" id="IPR001611">
    <property type="entry name" value="Leu-rich_rpt"/>
</dbReference>
<evidence type="ECO:0000256" key="4">
    <source>
        <dbReference type="ARBA" id="ARBA00023069"/>
    </source>
</evidence>
<dbReference type="SMART" id="SM00365">
    <property type="entry name" value="LRR_SD22"/>
    <property type="match status" value="3"/>
</dbReference>
<dbReference type="AlphaFoldDB" id="A0A8J6EA46"/>
<dbReference type="SUPFAM" id="SSF52058">
    <property type="entry name" value="L domain-like"/>
    <property type="match status" value="1"/>
</dbReference>
<feature type="compositionally biased region" description="Polar residues" evidence="6">
    <location>
        <begin position="302"/>
        <end position="312"/>
    </location>
</feature>
<evidence type="ECO:0000256" key="3">
    <source>
        <dbReference type="ARBA" id="ARBA00022737"/>
    </source>
</evidence>
<dbReference type="SMART" id="SM00015">
    <property type="entry name" value="IQ"/>
    <property type="match status" value="3"/>
</dbReference>
<dbReference type="OrthoDB" id="67933at2759"/>
<protein>
    <submittedName>
        <fullName evidence="7">Leucine Rich repeats (2 copies)</fullName>
    </submittedName>
</protein>
<comment type="caution">
    <text evidence="7">The sequence shown here is derived from an EMBL/GenBank/DDBJ whole genome shotgun (WGS) entry which is preliminary data.</text>
</comment>
<evidence type="ECO:0000313" key="7">
    <source>
        <dbReference type="EMBL" id="KAG9394210.1"/>
    </source>
</evidence>
<keyword evidence="2" id="KW-0433">Leucine-rich repeat</keyword>
<dbReference type="Pfam" id="PF00612">
    <property type="entry name" value="IQ"/>
    <property type="match status" value="2"/>
</dbReference>
<dbReference type="InterPro" id="IPR025875">
    <property type="entry name" value="Leu-rich_rpt_4"/>
</dbReference>
<proteinExistence type="predicted"/>
<gene>
    <name evidence="7" type="ORF">J8273_4312</name>
</gene>
<dbReference type="PANTHER" id="PTHR45973:SF9">
    <property type="entry name" value="LEUCINE-RICH REPEAT-CONTAINING PROTEIN 46"/>
    <property type="match status" value="1"/>
</dbReference>
<evidence type="ECO:0000256" key="6">
    <source>
        <dbReference type="SAM" id="MobiDB-lite"/>
    </source>
</evidence>
<dbReference type="EMBL" id="JAHDYR010000016">
    <property type="protein sequence ID" value="KAG9394210.1"/>
    <property type="molecule type" value="Genomic_DNA"/>
</dbReference>
<dbReference type="InterPro" id="IPR000048">
    <property type="entry name" value="IQ_motif_EF-hand-BS"/>
</dbReference>
<evidence type="ECO:0000256" key="5">
    <source>
        <dbReference type="ARBA" id="ARBA00023273"/>
    </source>
</evidence>
<feature type="region of interest" description="Disordered" evidence="6">
    <location>
        <begin position="1"/>
        <end position="25"/>
    </location>
</feature>
<keyword evidence="3" id="KW-0677">Repeat</keyword>
<reference evidence="7" key="1">
    <citation type="submission" date="2021-05" db="EMBL/GenBank/DDBJ databases">
        <title>A free-living protist that lacks canonical eukaryotic 1 DNA replication and segregation systems.</title>
        <authorList>
            <person name="Salas-Leiva D.E."/>
            <person name="Tromer E.C."/>
            <person name="Curtis B.A."/>
            <person name="Jerlstrom-Hultqvist J."/>
            <person name="Kolisko M."/>
            <person name="Yi Z."/>
            <person name="Salas-Leiva J.S."/>
            <person name="Gallot-Lavallee L."/>
            <person name="Kops G.J.P.L."/>
            <person name="Archibald J.M."/>
            <person name="Simpson A.G.B."/>
            <person name="Roger A.J."/>
        </authorList>
    </citation>
    <scope>NUCLEOTIDE SEQUENCE</scope>
    <source>
        <strain evidence="7">BICM</strain>
    </source>
</reference>
<dbReference type="InterPro" id="IPR032675">
    <property type="entry name" value="LRR_dom_sf"/>
</dbReference>
<evidence type="ECO:0000256" key="2">
    <source>
        <dbReference type="ARBA" id="ARBA00022614"/>
    </source>
</evidence>
<keyword evidence="4" id="KW-0969">Cilium</keyword>
<organism evidence="7 8">
    <name type="scientific">Carpediemonas membranifera</name>
    <dbReference type="NCBI Taxonomy" id="201153"/>
    <lineage>
        <taxon>Eukaryota</taxon>
        <taxon>Metamonada</taxon>
        <taxon>Carpediemonas-like organisms</taxon>
        <taxon>Carpediemonas</taxon>
    </lineage>
</organism>
<evidence type="ECO:0000256" key="1">
    <source>
        <dbReference type="ARBA" id="ARBA00004138"/>
    </source>
</evidence>
<feature type="region of interest" description="Disordered" evidence="6">
    <location>
        <begin position="258"/>
        <end position="378"/>
    </location>
</feature>
<comment type="subcellular location">
    <subcellularLocation>
        <location evidence="1">Cell projection</location>
        <location evidence="1">Cilium</location>
    </subcellularLocation>
</comment>